<feature type="chain" id="PRO_5046189043" evidence="1">
    <location>
        <begin position="29"/>
        <end position="205"/>
    </location>
</feature>
<dbReference type="GO" id="GO:0016829">
    <property type="term" value="F:lyase activity"/>
    <property type="evidence" value="ECO:0007669"/>
    <property type="project" value="UniProtKB-KW"/>
</dbReference>
<feature type="signal peptide" evidence="1">
    <location>
        <begin position="1"/>
        <end position="28"/>
    </location>
</feature>
<gene>
    <name evidence="2" type="ORF">JOF56_000099</name>
</gene>
<evidence type="ECO:0000313" key="2">
    <source>
        <dbReference type="EMBL" id="MBP2319714.1"/>
    </source>
</evidence>
<dbReference type="Proteomes" id="UP001519332">
    <property type="component" value="Unassembled WGS sequence"/>
</dbReference>
<comment type="caution">
    <text evidence="2">The sequence shown here is derived from an EMBL/GenBank/DDBJ whole genome shotgun (WGS) entry which is preliminary data.</text>
</comment>
<evidence type="ECO:0000313" key="3">
    <source>
        <dbReference type="Proteomes" id="UP001519332"/>
    </source>
</evidence>
<dbReference type="EC" id="4.2.1.-" evidence="2"/>
<name>A0ABS4T5G6_9PSEU</name>
<proteinExistence type="predicted"/>
<dbReference type="RefSeq" id="WP_209633265.1">
    <property type="nucleotide sequence ID" value="NZ_JAGINW010000001.1"/>
</dbReference>
<dbReference type="EMBL" id="JAGINW010000001">
    <property type="protein sequence ID" value="MBP2319714.1"/>
    <property type="molecule type" value="Genomic_DNA"/>
</dbReference>
<keyword evidence="1" id="KW-0732">Signal</keyword>
<organism evidence="2 3">
    <name type="scientific">Kibdelosporangium banguiense</name>
    <dbReference type="NCBI Taxonomy" id="1365924"/>
    <lineage>
        <taxon>Bacteria</taxon>
        <taxon>Bacillati</taxon>
        <taxon>Actinomycetota</taxon>
        <taxon>Actinomycetes</taxon>
        <taxon>Pseudonocardiales</taxon>
        <taxon>Pseudonocardiaceae</taxon>
        <taxon>Kibdelosporangium</taxon>
    </lineage>
</organism>
<keyword evidence="2" id="KW-0456">Lyase</keyword>
<sequence length="205" mass="20460">MKLTPRRLATVAAFALVPVLALGQTASAANQTINYKVRASAFGQTAELALAQDISATGPATVAPGGAVQIVIDPAVNQVPAEGGGYTVRELKNLVLKLPVPANSTFVSATTAGGSHPSTVALEGKDVVLRVPGPLAGGKSFELPTVTINLTAGSSGTIATKLGGTSYNAPGLTFTVVIVAFGIPIDAPATAYPDPSPVLTSTTIG</sequence>
<protein>
    <submittedName>
        <fullName evidence="2">Dehydratase</fullName>
        <ecNumber evidence="2">4.2.1.-</ecNumber>
    </submittedName>
</protein>
<accession>A0ABS4T5G6</accession>
<keyword evidence="3" id="KW-1185">Reference proteome</keyword>
<evidence type="ECO:0000256" key="1">
    <source>
        <dbReference type="SAM" id="SignalP"/>
    </source>
</evidence>
<reference evidence="2 3" key="1">
    <citation type="submission" date="2021-03" db="EMBL/GenBank/DDBJ databases">
        <title>Sequencing the genomes of 1000 actinobacteria strains.</title>
        <authorList>
            <person name="Klenk H.-P."/>
        </authorList>
    </citation>
    <scope>NUCLEOTIDE SEQUENCE [LARGE SCALE GENOMIC DNA]</scope>
    <source>
        <strain evidence="2 3">DSM 46670</strain>
    </source>
</reference>